<gene>
    <name evidence="1" type="ORF">GRFL_3417</name>
</gene>
<dbReference type="EMBL" id="CP016359">
    <property type="protein sequence ID" value="APU70141.1"/>
    <property type="molecule type" value="Genomic_DNA"/>
</dbReference>
<dbReference type="KEGG" id="gfl:GRFL_3417"/>
<evidence type="ECO:0000313" key="2">
    <source>
        <dbReference type="Proteomes" id="UP000186230"/>
    </source>
</evidence>
<sequence>MFEDALSGGAIYKKFCPLAFSNELPIGMPMSKKFNHYFGEKMLKCGLVKKKLINNPKNKNTIK</sequence>
<dbReference type="Proteomes" id="UP000186230">
    <property type="component" value="Chromosome"/>
</dbReference>
<proteinExistence type="predicted"/>
<reference evidence="1 2" key="1">
    <citation type="submission" date="2016-07" db="EMBL/GenBank/DDBJ databases">
        <title>Multi-omics approach to identify versatile polysaccharide utilization systems of a marine flavobacterium Gramella flava.</title>
        <authorList>
            <person name="Tang K."/>
        </authorList>
    </citation>
    <scope>NUCLEOTIDE SEQUENCE [LARGE SCALE GENOMIC DNA]</scope>
    <source>
        <strain evidence="1 2">JLT2011</strain>
    </source>
</reference>
<dbReference type="AlphaFoldDB" id="A0A1L7I953"/>
<accession>A0A1L7I953</accession>
<organism evidence="1 2">
    <name type="scientific">Christiangramia flava JLT2011</name>
    <dbReference type="NCBI Taxonomy" id="1229726"/>
    <lineage>
        <taxon>Bacteria</taxon>
        <taxon>Pseudomonadati</taxon>
        <taxon>Bacteroidota</taxon>
        <taxon>Flavobacteriia</taxon>
        <taxon>Flavobacteriales</taxon>
        <taxon>Flavobacteriaceae</taxon>
        <taxon>Christiangramia</taxon>
    </lineage>
</organism>
<name>A0A1L7I953_9FLAO</name>
<dbReference type="STRING" id="1229726.GRFL_3417"/>
<protein>
    <submittedName>
        <fullName evidence="1">Putative Co/Zn/Cd efflux system membrane fusion protein</fullName>
    </submittedName>
</protein>
<dbReference type="OrthoDB" id="5513217at2"/>
<keyword evidence="2" id="KW-1185">Reference proteome</keyword>
<evidence type="ECO:0000313" key="1">
    <source>
        <dbReference type="EMBL" id="APU70141.1"/>
    </source>
</evidence>